<evidence type="ECO:0000313" key="2">
    <source>
        <dbReference type="Proteomes" id="UP001174936"/>
    </source>
</evidence>
<name>A0AA40CSB5_9PEZI</name>
<comment type="caution">
    <text evidence="1">The sequence shown here is derived from an EMBL/GenBank/DDBJ whole genome shotgun (WGS) entry which is preliminary data.</text>
</comment>
<accession>A0AA40CSB5</accession>
<dbReference type="Proteomes" id="UP001174936">
    <property type="component" value="Unassembled WGS sequence"/>
</dbReference>
<evidence type="ECO:0000313" key="1">
    <source>
        <dbReference type="EMBL" id="KAK0649671.1"/>
    </source>
</evidence>
<gene>
    <name evidence="1" type="ORF">B0T16DRAFT_457063</name>
</gene>
<dbReference type="EMBL" id="JAULSV010000003">
    <property type="protein sequence ID" value="KAK0649671.1"/>
    <property type="molecule type" value="Genomic_DNA"/>
</dbReference>
<reference evidence="1" key="1">
    <citation type="submission" date="2023-06" db="EMBL/GenBank/DDBJ databases">
        <title>Genome-scale phylogeny and comparative genomics of the fungal order Sordariales.</title>
        <authorList>
            <consortium name="Lawrence Berkeley National Laboratory"/>
            <person name="Hensen N."/>
            <person name="Bonometti L."/>
            <person name="Westerberg I."/>
            <person name="Brannstrom I.O."/>
            <person name="Guillou S."/>
            <person name="Cros-Aarteil S."/>
            <person name="Calhoun S."/>
            <person name="Haridas S."/>
            <person name="Kuo A."/>
            <person name="Mondo S."/>
            <person name="Pangilinan J."/>
            <person name="Riley R."/>
            <person name="Labutti K."/>
            <person name="Andreopoulos B."/>
            <person name="Lipzen A."/>
            <person name="Chen C."/>
            <person name="Yanf M."/>
            <person name="Daum C."/>
            <person name="Ng V."/>
            <person name="Clum A."/>
            <person name="Steindorff A."/>
            <person name="Ohm R."/>
            <person name="Martin F."/>
            <person name="Silar P."/>
            <person name="Natvig D."/>
            <person name="Lalanne C."/>
            <person name="Gautier V."/>
            <person name="Ament-Velasquez S.L."/>
            <person name="Kruys A."/>
            <person name="Hutchinson M.I."/>
            <person name="Powell A.J."/>
            <person name="Barry K."/>
            <person name="Miller A.N."/>
            <person name="Grigoriev I.V."/>
            <person name="Debuchy R."/>
            <person name="Gladieux P."/>
            <person name="Thoren M.H."/>
            <person name="Johannesson H."/>
        </authorList>
    </citation>
    <scope>NUCLEOTIDE SEQUENCE</scope>
    <source>
        <strain evidence="1">SMH2532-1</strain>
    </source>
</reference>
<dbReference type="AlphaFoldDB" id="A0AA40CSB5"/>
<organism evidence="1 2">
    <name type="scientific">Cercophora newfieldiana</name>
    <dbReference type="NCBI Taxonomy" id="92897"/>
    <lineage>
        <taxon>Eukaryota</taxon>
        <taxon>Fungi</taxon>
        <taxon>Dikarya</taxon>
        <taxon>Ascomycota</taxon>
        <taxon>Pezizomycotina</taxon>
        <taxon>Sordariomycetes</taxon>
        <taxon>Sordariomycetidae</taxon>
        <taxon>Sordariales</taxon>
        <taxon>Lasiosphaeriaceae</taxon>
        <taxon>Cercophora</taxon>
    </lineage>
</organism>
<proteinExistence type="predicted"/>
<protein>
    <submittedName>
        <fullName evidence="1">Uncharacterized protein</fullName>
    </submittedName>
</protein>
<sequence length="199" mass="20843">MGRRRIVVTYTTKKENQNLKGKLERLFNNTTIHQLNTAATNQLQLPGLVTAWYNGKRITNTQATIEDVMNESGNPDLPFHFTYDKDVNIAVGGFAEGGRAVAAKKGGRAIAEGGRGMGGEINEDGEIFGGDAEGGSGWGDQSEAGRGFAGMGVQGKAVKKGAAANAGNAAGGEAGNIDAYKKKYAPVSARQRLAVAISR</sequence>
<keyword evidence="2" id="KW-1185">Reference proteome</keyword>